<evidence type="ECO:0000256" key="3">
    <source>
        <dbReference type="ARBA" id="ARBA00023194"/>
    </source>
</evidence>
<dbReference type="PANTHER" id="PTHR10696">
    <property type="entry name" value="GAMMA-BUTYROBETAINE HYDROXYLASE-RELATED"/>
    <property type="match status" value="1"/>
</dbReference>
<accession>V4H900</accession>
<organism evidence="5 6">
    <name type="scientific">Pseudoalteromonas luteoviolacea (strain 2ta16)</name>
    <dbReference type="NCBI Taxonomy" id="1353533"/>
    <lineage>
        <taxon>Bacteria</taxon>
        <taxon>Pseudomonadati</taxon>
        <taxon>Pseudomonadota</taxon>
        <taxon>Gammaproteobacteria</taxon>
        <taxon>Alteromonadales</taxon>
        <taxon>Pseudoalteromonadaceae</taxon>
        <taxon>Pseudoalteromonas</taxon>
    </lineage>
</organism>
<dbReference type="Gene3D" id="3.60.130.10">
    <property type="entry name" value="Clavaminate synthase-like"/>
    <property type="match status" value="1"/>
</dbReference>
<comment type="caution">
    <text evidence="5">The sequence shown here is derived from an EMBL/GenBank/DDBJ whole genome shotgun (WGS) entry which is preliminary data.</text>
</comment>
<comment type="cofactor">
    <cofactor evidence="1">
        <name>Fe(2+)</name>
        <dbReference type="ChEBI" id="CHEBI:29033"/>
    </cofactor>
</comment>
<dbReference type="EMBL" id="AUSV01000029">
    <property type="protein sequence ID" value="ESP93931.1"/>
    <property type="molecule type" value="Genomic_DNA"/>
</dbReference>
<dbReference type="PATRIC" id="fig|1353533.3.peg.1787"/>
<evidence type="ECO:0000256" key="1">
    <source>
        <dbReference type="ARBA" id="ARBA00001954"/>
    </source>
</evidence>
<dbReference type="SUPFAM" id="SSF51197">
    <property type="entry name" value="Clavaminate synthase-like"/>
    <property type="match status" value="1"/>
</dbReference>
<dbReference type="GO" id="GO:0016706">
    <property type="term" value="F:2-oxoglutarate-dependent dioxygenase activity"/>
    <property type="evidence" value="ECO:0007669"/>
    <property type="project" value="UniProtKB-ARBA"/>
</dbReference>
<evidence type="ECO:0000313" key="5">
    <source>
        <dbReference type="EMBL" id="ESP93931.1"/>
    </source>
</evidence>
<evidence type="ECO:0000259" key="4">
    <source>
        <dbReference type="Pfam" id="PF02668"/>
    </source>
</evidence>
<keyword evidence="2" id="KW-0560">Oxidoreductase</keyword>
<dbReference type="GO" id="GO:0017000">
    <property type="term" value="P:antibiotic biosynthetic process"/>
    <property type="evidence" value="ECO:0007669"/>
    <property type="project" value="UniProtKB-KW"/>
</dbReference>
<evidence type="ECO:0000313" key="6">
    <source>
        <dbReference type="Proteomes" id="UP000017820"/>
    </source>
</evidence>
<dbReference type="RefSeq" id="WP_023398721.1">
    <property type="nucleotide sequence ID" value="NZ_AUSV01000029.1"/>
</dbReference>
<gene>
    <name evidence="5" type="ORF">PL2TA16_02839</name>
</gene>
<dbReference type="Proteomes" id="UP000017820">
    <property type="component" value="Unassembled WGS sequence"/>
</dbReference>
<keyword evidence="3" id="KW-0045">Antibiotic biosynthesis</keyword>
<dbReference type="InterPro" id="IPR042098">
    <property type="entry name" value="TauD-like_sf"/>
</dbReference>
<proteinExistence type="predicted"/>
<reference evidence="5 6" key="1">
    <citation type="submission" date="2013-07" db="EMBL/GenBank/DDBJ databases">
        <title>Draft genome sequence of Pseudoalteromonas luteoviolacea 2ta16.</title>
        <authorList>
            <person name="Allen E.E."/>
            <person name="Azam F."/>
            <person name="Podell S."/>
        </authorList>
    </citation>
    <scope>NUCLEOTIDE SEQUENCE [LARGE SCALE GENOMIC DNA]</scope>
    <source>
        <strain evidence="5 6">2ta16</strain>
    </source>
</reference>
<sequence>MGLMSMNDLVEVEGQPLVLNVDLQGEKTLDWAQRNRDELESLVATNGAVLIKGLKVVSTGQFSKLLQTIFQGPLLEYQYRSTPRTGLKGNIYTATEYHASETILQHNENAYSNEWPLRLGFLCMQASPVGGETPIADSCKLYDLIPQEIRDKFESKQLKYVRNYSDVDLPWQEVFQTSDKGEVEAFCRQKNIDFEWLPGDRLRTWQINPASIVHPVSGKKVWFNQAHLFHVSSLGKDMKESLINSLGKEFLPRNVYFGDGSEIDESELQLIRDLNQDLRIKFKWEKHNLMLIDNTRFSHGREPYEGNRKILVGMSAPSGFQSV</sequence>
<dbReference type="Pfam" id="PF02668">
    <property type="entry name" value="TauD"/>
    <property type="match status" value="1"/>
</dbReference>
<dbReference type="InterPro" id="IPR003819">
    <property type="entry name" value="TauD/TfdA-like"/>
</dbReference>
<keyword evidence="5" id="KW-0223">Dioxygenase</keyword>
<evidence type="ECO:0000256" key="2">
    <source>
        <dbReference type="ARBA" id="ARBA00023002"/>
    </source>
</evidence>
<protein>
    <submittedName>
        <fullName evidence="5">Taurine catabolism dioxygenase TauD, TfdA family</fullName>
    </submittedName>
</protein>
<dbReference type="AlphaFoldDB" id="V4H900"/>
<dbReference type="InterPro" id="IPR050411">
    <property type="entry name" value="AlphaKG_dependent_hydroxylases"/>
</dbReference>
<feature type="domain" description="TauD/TfdA-like" evidence="4">
    <location>
        <begin position="22"/>
        <end position="313"/>
    </location>
</feature>
<dbReference type="PANTHER" id="PTHR10696:SF56">
    <property type="entry name" value="TAUD_TFDA-LIKE DOMAIN-CONTAINING PROTEIN"/>
    <property type="match status" value="1"/>
</dbReference>
<name>V4H900_PSEL2</name>